<evidence type="ECO:0000313" key="2">
    <source>
        <dbReference type="EMBL" id="KPM47558.1"/>
    </source>
</evidence>
<keyword evidence="1" id="KW-0732">Signal</keyword>
<reference evidence="2 3" key="1">
    <citation type="submission" date="2015-07" db="EMBL/GenBank/DDBJ databases">
        <title>The draft genome sequence of Leadbetterella sp. JN14-9.</title>
        <authorList>
            <person name="Liu Y."/>
            <person name="Du J."/>
            <person name="Shao Z."/>
        </authorList>
    </citation>
    <scope>NUCLEOTIDE SEQUENCE [LARGE SCALE GENOMIC DNA]</scope>
    <source>
        <strain evidence="2 3">JN14-9</strain>
    </source>
</reference>
<name>A0A0P7BR46_9BACT</name>
<proteinExistence type="predicted"/>
<dbReference type="EMBL" id="LGTQ01000010">
    <property type="protein sequence ID" value="KPM47558.1"/>
    <property type="molecule type" value="Genomic_DNA"/>
</dbReference>
<protein>
    <submittedName>
        <fullName evidence="2">Uncharacterized protein</fullName>
    </submittedName>
</protein>
<dbReference type="Proteomes" id="UP000050454">
    <property type="component" value="Unassembled WGS sequence"/>
</dbReference>
<dbReference type="RefSeq" id="WP_055149199.1">
    <property type="nucleotide sequence ID" value="NZ_JXSZ01000010.1"/>
</dbReference>
<dbReference type="OrthoDB" id="9773411at2"/>
<comment type="caution">
    <text evidence="2">The sequence shown here is derived from an EMBL/GenBank/DDBJ whole genome shotgun (WGS) entry which is preliminary data.</text>
</comment>
<sequence>MKLILHKKIKCSFIILWLLQPCSLAEAKNKLFTKVTADTTAMNYYSFNDHREIEYSRFLALARSQVINICEKGEVYLKAPDLGKTAEYEWKGPHGFQSIGKDVLLQNLFPEHSGYYTAHVAKAGKEYNARIKLNVFSLPLYKIGKTEFRPSEKVFVATEIIEPETNYSWLDMKGRELSRLPSLELGARLPGKEYYYFRAERNGCAVKSLVEILISAYEAAPKKSVTEMLRSIK</sequence>
<evidence type="ECO:0000313" key="3">
    <source>
        <dbReference type="Proteomes" id="UP000050454"/>
    </source>
</evidence>
<organism evidence="2 3">
    <name type="scientific">Jiulongibacter sediminis</name>
    <dbReference type="NCBI Taxonomy" id="1605367"/>
    <lineage>
        <taxon>Bacteria</taxon>
        <taxon>Pseudomonadati</taxon>
        <taxon>Bacteroidota</taxon>
        <taxon>Cytophagia</taxon>
        <taxon>Cytophagales</taxon>
        <taxon>Leadbetterellaceae</taxon>
        <taxon>Jiulongibacter</taxon>
    </lineage>
</organism>
<keyword evidence="3" id="KW-1185">Reference proteome</keyword>
<gene>
    <name evidence="2" type="ORF">AFM12_13730</name>
</gene>
<feature type="chain" id="PRO_5006136111" evidence="1">
    <location>
        <begin position="28"/>
        <end position="233"/>
    </location>
</feature>
<accession>A0A0P7BR46</accession>
<dbReference type="AlphaFoldDB" id="A0A0P7BR46"/>
<dbReference type="STRING" id="1605367.AFM12_13730"/>
<feature type="signal peptide" evidence="1">
    <location>
        <begin position="1"/>
        <end position="27"/>
    </location>
</feature>
<evidence type="ECO:0000256" key="1">
    <source>
        <dbReference type="SAM" id="SignalP"/>
    </source>
</evidence>